<dbReference type="PANTHER" id="PTHR13412">
    <property type="entry name" value="T-CELL IMMUNOMODULATORY PROTEIN HOMOLOG"/>
    <property type="match status" value="1"/>
</dbReference>
<keyword evidence="4" id="KW-1185">Reference proteome</keyword>
<evidence type="ECO:0000256" key="2">
    <source>
        <dbReference type="SAM" id="SignalP"/>
    </source>
</evidence>
<dbReference type="OrthoDB" id="10022113at2759"/>
<dbReference type="InterPro" id="IPR028994">
    <property type="entry name" value="Integrin_alpha_N"/>
</dbReference>
<dbReference type="Pfam" id="PF13517">
    <property type="entry name" value="FG-GAP_3"/>
    <property type="match status" value="1"/>
</dbReference>
<reference evidence="3" key="1">
    <citation type="submission" date="2019-12" db="EMBL/GenBank/DDBJ databases">
        <title>Genome sequence of Babesia ovis.</title>
        <authorList>
            <person name="Yamagishi J."/>
            <person name="Sevinc F."/>
            <person name="Xuan X."/>
        </authorList>
    </citation>
    <scope>NUCLEOTIDE SEQUENCE</scope>
    <source>
        <strain evidence="3">Selcuk</strain>
    </source>
</reference>
<dbReference type="Gene3D" id="2.130.10.130">
    <property type="entry name" value="Integrin alpha, N-terminal"/>
    <property type="match status" value="1"/>
</dbReference>
<dbReference type="EMBL" id="BLIY01000017">
    <property type="protein sequence ID" value="GFE54800.1"/>
    <property type="molecule type" value="Genomic_DNA"/>
</dbReference>
<dbReference type="AlphaFoldDB" id="A0A9W5TC66"/>
<dbReference type="PANTHER" id="PTHR13412:SF0">
    <property type="entry name" value="T-CELL IMMUNOMODULATORY PROTEIN"/>
    <property type="match status" value="1"/>
</dbReference>
<protein>
    <submittedName>
        <fullName evidence="3">T-cell immunomodulatory protein</fullName>
    </submittedName>
</protein>
<keyword evidence="1 2" id="KW-0732">Signal</keyword>
<accession>A0A9W5TC66</accession>
<feature type="chain" id="PRO_5040901126" evidence="2">
    <location>
        <begin position="24"/>
        <end position="643"/>
    </location>
</feature>
<organism evidence="3 4">
    <name type="scientific">Babesia ovis</name>
    <dbReference type="NCBI Taxonomy" id="5869"/>
    <lineage>
        <taxon>Eukaryota</taxon>
        <taxon>Sar</taxon>
        <taxon>Alveolata</taxon>
        <taxon>Apicomplexa</taxon>
        <taxon>Aconoidasida</taxon>
        <taxon>Piroplasmida</taxon>
        <taxon>Babesiidae</taxon>
        <taxon>Babesia</taxon>
    </lineage>
</organism>
<evidence type="ECO:0000313" key="4">
    <source>
        <dbReference type="Proteomes" id="UP001057455"/>
    </source>
</evidence>
<comment type="caution">
    <text evidence="3">The sequence shown here is derived from an EMBL/GenBank/DDBJ whole genome shotgun (WGS) entry which is preliminary data.</text>
</comment>
<dbReference type="Proteomes" id="UP001057455">
    <property type="component" value="Unassembled WGS sequence"/>
</dbReference>
<dbReference type="InterPro" id="IPR024881">
    <property type="entry name" value="Tip"/>
</dbReference>
<sequence>MWSMKLFMRLSLLLLSNGSTTLGYEIKQLWQNFAYHGKIADFGDYDRNGQLDALSYHSRGRVTSIYVHTVPDETNTTKLLATVDVQGNVDGIIGVDVNLDGALDILVVVKERTNKYRMLILYQDIITGKLTAGWNSTTEPNLHNTGAEKGYNHMRRSYEYTSIHPIVLDINGDGFADFLCQTVDKRLFAWVSSENTLIPYLLENIPLCTFDGPLHGYIPSPHSSAFVDIDGDCRSDLVLLIQDGQNRYLQIWQSHVDNNQTKYVSDESMNIQLPKNHGQVSFVDINGDGTIDIAVPYCTKVDSSGRCIEGSNVAMSLNRQKPFCSYIWNNPNSDMCRKATELCSRSKFTFKPLHETAPISISLPKGLRFHWIENCPLTLSFGDLNNNGFPDLILLAYDVIKAKPLVMVYKNVDTDKPADIYTRSFEQSGNIDILDVYYDDLRVTAVDLFEDGITEIAVFGSPGSNQTDSIGKFYTVVNESIGLFMKAMIKATSNDATPSVNVLSTGSNVNDTLLSFLDIIFRSWVGISDRLKDFGNCTVNNNVDKVCNAILHTDNMPVRVSSKSNPGKQIMPPFCDFGVLTSNCQPMFWGHDSYKNIGSHLVNTAGPTSPRIRGTSCGISGSIRPDDHNKRFYAGDVVPARPN</sequence>
<dbReference type="SUPFAM" id="SSF69318">
    <property type="entry name" value="Integrin alpha N-terminal domain"/>
    <property type="match status" value="1"/>
</dbReference>
<dbReference type="GO" id="GO:0005886">
    <property type="term" value="C:plasma membrane"/>
    <property type="evidence" value="ECO:0007669"/>
    <property type="project" value="TreeGrafter"/>
</dbReference>
<evidence type="ECO:0000313" key="3">
    <source>
        <dbReference type="EMBL" id="GFE54800.1"/>
    </source>
</evidence>
<proteinExistence type="predicted"/>
<gene>
    <name evidence="3" type="ORF">BaOVIS_022040</name>
</gene>
<name>A0A9W5TC66_BABOV</name>
<feature type="signal peptide" evidence="2">
    <location>
        <begin position="1"/>
        <end position="23"/>
    </location>
</feature>
<evidence type="ECO:0000256" key="1">
    <source>
        <dbReference type="ARBA" id="ARBA00022729"/>
    </source>
</evidence>
<dbReference type="InterPro" id="IPR013517">
    <property type="entry name" value="FG-GAP"/>
</dbReference>